<dbReference type="EMBL" id="VSSQ01014818">
    <property type="protein sequence ID" value="MPM54472.1"/>
    <property type="molecule type" value="Genomic_DNA"/>
</dbReference>
<dbReference type="AlphaFoldDB" id="A0A645AMJ3"/>
<reference evidence="2" key="1">
    <citation type="submission" date="2019-08" db="EMBL/GenBank/DDBJ databases">
        <authorList>
            <person name="Kucharzyk K."/>
            <person name="Murdoch R.W."/>
            <person name="Higgins S."/>
            <person name="Loffler F."/>
        </authorList>
    </citation>
    <scope>NUCLEOTIDE SEQUENCE</scope>
</reference>
<keyword evidence="1" id="KW-0812">Transmembrane</keyword>
<protein>
    <submittedName>
        <fullName evidence="2">Uncharacterized protein</fullName>
    </submittedName>
</protein>
<proteinExistence type="predicted"/>
<accession>A0A645AMJ3</accession>
<feature type="transmembrane region" description="Helical" evidence="1">
    <location>
        <begin position="51"/>
        <end position="70"/>
    </location>
</feature>
<comment type="caution">
    <text evidence="2">The sequence shown here is derived from an EMBL/GenBank/DDBJ whole genome shotgun (WGS) entry which is preliminary data.</text>
</comment>
<keyword evidence="1" id="KW-0472">Membrane</keyword>
<keyword evidence="1" id="KW-1133">Transmembrane helix</keyword>
<evidence type="ECO:0000313" key="2">
    <source>
        <dbReference type="EMBL" id="MPM54472.1"/>
    </source>
</evidence>
<evidence type="ECO:0000256" key="1">
    <source>
        <dbReference type="SAM" id="Phobius"/>
    </source>
</evidence>
<name>A0A645AMJ3_9ZZZZ</name>
<organism evidence="2">
    <name type="scientific">bioreactor metagenome</name>
    <dbReference type="NCBI Taxonomy" id="1076179"/>
    <lineage>
        <taxon>unclassified sequences</taxon>
        <taxon>metagenomes</taxon>
        <taxon>ecological metagenomes</taxon>
    </lineage>
</organism>
<sequence>MVVLALAAVMIGTSFFKRVPFMKITTMAVLGAVLYKACLQIALQLGLPTHFLKLLMAILLTGTIVSNRLFAKKKGGNVHASR</sequence>
<gene>
    <name evidence="2" type="ORF">SDC9_101250</name>
</gene>